<evidence type="ECO:0000313" key="1">
    <source>
        <dbReference type="EMBL" id="ETK81736.1"/>
    </source>
</evidence>
<name>W2GHM2_PHYNI</name>
<dbReference type="Proteomes" id="UP000053236">
    <property type="component" value="Unassembled WGS sequence"/>
</dbReference>
<sequence length="203" mass="23297">MQRKKHRENQRKYRQRQAAFMVVLVDDVHQLHKEIKELNHRRYSIKGTLGMNRDVWSIAVAYYACFSFGLQLSTQDVSKQLEFVRCAMSPDVAFNGGFGPDELLKSPDTCHTWQRTLVTHGNRHAQHSTHNTDGHLSPWPGHLSPWPGHSSHMATDTHNTVHTTLADTCHLGPDTHYLHVNLFLLIRRFGAGIDLFIMHNGIF</sequence>
<reference evidence="1" key="1">
    <citation type="submission" date="2013-11" db="EMBL/GenBank/DDBJ databases">
        <title>The Genome Sequence of Phytophthora parasitica CJ02B3.</title>
        <authorList>
            <consortium name="The Broad Institute Genomics Platform"/>
            <person name="Russ C."/>
            <person name="Tyler B."/>
            <person name="Panabieres F."/>
            <person name="Shan W."/>
            <person name="Tripathy S."/>
            <person name="Grunwald N."/>
            <person name="Machado M."/>
            <person name="Johnson C.S."/>
            <person name="Arredondo F."/>
            <person name="Hong C."/>
            <person name="Coffey M."/>
            <person name="Young S.K."/>
            <person name="Zeng Q."/>
            <person name="Gargeya S."/>
            <person name="Fitzgerald M."/>
            <person name="Abouelleil A."/>
            <person name="Alvarado L."/>
            <person name="Chapman S.B."/>
            <person name="Gainer-Dewar J."/>
            <person name="Goldberg J."/>
            <person name="Griggs A."/>
            <person name="Gujja S."/>
            <person name="Hansen M."/>
            <person name="Howarth C."/>
            <person name="Imamovic A."/>
            <person name="Ireland A."/>
            <person name="Larimer J."/>
            <person name="McCowan C."/>
            <person name="Murphy C."/>
            <person name="Pearson M."/>
            <person name="Poon T.W."/>
            <person name="Priest M."/>
            <person name="Roberts A."/>
            <person name="Saif S."/>
            <person name="Shea T."/>
            <person name="Sykes S."/>
            <person name="Wortman J."/>
            <person name="Nusbaum C."/>
            <person name="Birren B."/>
        </authorList>
    </citation>
    <scope>NUCLEOTIDE SEQUENCE [LARGE SCALE GENOMIC DNA]</scope>
    <source>
        <strain evidence="1">CJ02B3</strain>
    </source>
</reference>
<gene>
    <name evidence="1" type="ORF">L915_12784</name>
</gene>
<dbReference type="CDD" id="cd14686">
    <property type="entry name" value="bZIP"/>
    <property type="match status" value="1"/>
</dbReference>
<organism evidence="1">
    <name type="scientific">Phytophthora nicotianae</name>
    <name type="common">Potato buckeye rot agent</name>
    <name type="synonym">Phytophthora parasitica</name>
    <dbReference type="NCBI Taxonomy" id="4792"/>
    <lineage>
        <taxon>Eukaryota</taxon>
        <taxon>Sar</taxon>
        <taxon>Stramenopiles</taxon>
        <taxon>Oomycota</taxon>
        <taxon>Peronosporomycetes</taxon>
        <taxon>Peronosporales</taxon>
        <taxon>Peronosporaceae</taxon>
        <taxon>Phytophthora</taxon>
    </lineage>
</organism>
<dbReference type="EMBL" id="KI687371">
    <property type="protein sequence ID" value="ETK81736.1"/>
    <property type="molecule type" value="Genomic_DNA"/>
</dbReference>
<accession>W2GHM2</accession>
<dbReference type="VEuPathDB" id="FungiDB:PPTG_03158"/>
<protein>
    <recommendedName>
        <fullName evidence="2">BZIP domain-containing protein</fullName>
    </recommendedName>
</protein>
<proteinExistence type="predicted"/>
<evidence type="ECO:0008006" key="2">
    <source>
        <dbReference type="Google" id="ProtNLM"/>
    </source>
</evidence>
<dbReference type="AlphaFoldDB" id="W2GHM2"/>